<keyword evidence="1" id="KW-0812">Transmembrane</keyword>
<dbReference type="EMBL" id="MKJU01000038">
    <property type="protein sequence ID" value="OHU86432.1"/>
    <property type="molecule type" value="Genomic_DNA"/>
</dbReference>
<comment type="caution">
    <text evidence="2">The sequence shown here is derived from an EMBL/GenBank/DDBJ whole genome shotgun (WGS) entry which is preliminary data.</text>
</comment>
<accession>A0A1S1MPI8</accession>
<evidence type="ECO:0000313" key="3">
    <source>
        <dbReference type="Proteomes" id="UP000179786"/>
    </source>
</evidence>
<dbReference type="OrthoDB" id="9900669at2"/>
<dbReference type="Proteomes" id="UP000179786">
    <property type="component" value="Unassembled WGS sequence"/>
</dbReference>
<evidence type="ECO:0000256" key="1">
    <source>
        <dbReference type="SAM" id="Phobius"/>
    </source>
</evidence>
<sequence length="74" mass="8103">MKTVSAEAVASHPGCAGIEPHAFAEKEAKATVCRDWLWPIKVMVKLVLFVVLMFALPAPVSFLIILLTASFWFG</sequence>
<proteinExistence type="predicted"/>
<feature type="transmembrane region" description="Helical" evidence="1">
    <location>
        <begin position="46"/>
        <end position="73"/>
    </location>
</feature>
<dbReference type="AlphaFoldDB" id="A0A1S1MPI8"/>
<reference evidence="2 3" key="1">
    <citation type="submission" date="2016-09" db="EMBL/GenBank/DDBJ databases">
        <title>Pseudoalteromonas amylolytica sp. nov., isolated from the surface seawater.</title>
        <authorList>
            <person name="Wu Y.-H."/>
            <person name="Cheng H."/>
            <person name="Jin X.-B."/>
            <person name="Wang C.-S."/>
            <person name="Xu X.-W."/>
        </authorList>
    </citation>
    <scope>NUCLEOTIDE SEQUENCE [LARGE SCALE GENOMIC DNA]</scope>
    <source>
        <strain evidence="2 3">JW1</strain>
    </source>
</reference>
<name>A0A1S1MPI8_9GAMM</name>
<protein>
    <submittedName>
        <fullName evidence="2">Uncharacterized protein</fullName>
    </submittedName>
</protein>
<dbReference type="RefSeq" id="WP_070988059.1">
    <property type="nucleotide sequence ID" value="NZ_MKJU01000038.1"/>
</dbReference>
<keyword evidence="1" id="KW-0472">Membrane</keyword>
<evidence type="ECO:0000313" key="2">
    <source>
        <dbReference type="EMBL" id="OHU86432.1"/>
    </source>
</evidence>
<keyword evidence="3" id="KW-1185">Reference proteome</keyword>
<keyword evidence="1" id="KW-1133">Transmembrane helix</keyword>
<gene>
    <name evidence="2" type="ORF">BET10_01660</name>
</gene>
<organism evidence="2 3">
    <name type="scientific">Pseudoalteromonas amylolytica</name>
    <dbReference type="NCBI Taxonomy" id="1859457"/>
    <lineage>
        <taxon>Bacteria</taxon>
        <taxon>Pseudomonadati</taxon>
        <taxon>Pseudomonadota</taxon>
        <taxon>Gammaproteobacteria</taxon>
        <taxon>Alteromonadales</taxon>
        <taxon>Pseudoalteromonadaceae</taxon>
        <taxon>Pseudoalteromonas</taxon>
    </lineage>
</organism>